<dbReference type="Proteomes" id="UP000462931">
    <property type="component" value="Unassembled WGS sequence"/>
</dbReference>
<proteinExistence type="predicted"/>
<dbReference type="EMBL" id="WKJI01000001">
    <property type="protein sequence ID" value="MRX46343.1"/>
    <property type="molecule type" value="Genomic_DNA"/>
</dbReference>
<comment type="caution">
    <text evidence="2">The sequence shown here is derived from an EMBL/GenBank/DDBJ whole genome shotgun (WGS) entry which is preliminary data.</text>
</comment>
<protein>
    <recommendedName>
        <fullName evidence="4">ParB/Sulfiredoxin domain-containing protein</fullName>
    </recommendedName>
</protein>
<organism evidence="2 3">
    <name type="scientific">Pedobacter puniceum</name>
    <dbReference type="NCBI Taxonomy" id="2666136"/>
    <lineage>
        <taxon>Bacteria</taxon>
        <taxon>Pseudomonadati</taxon>
        <taxon>Bacteroidota</taxon>
        <taxon>Sphingobacteriia</taxon>
        <taxon>Sphingobacteriales</taxon>
        <taxon>Sphingobacteriaceae</taxon>
        <taxon>Pedobacter</taxon>
    </lineage>
</organism>
<feature type="region of interest" description="Disordered" evidence="1">
    <location>
        <begin position="283"/>
        <end position="334"/>
    </location>
</feature>
<evidence type="ECO:0000313" key="3">
    <source>
        <dbReference type="Proteomes" id="UP000462931"/>
    </source>
</evidence>
<evidence type="ECO:0000256" key="1">
    <source>
        <dbReference type="SAM" id="MobiDB-lite"/>
    </source>
</evidence>
<accession>A0A7K0FK99</accession>
<gene>
    <name evidence="2" type="ORF">GJJ64_03985</name>
</gene>
<dbReference type="AlphaFoldDB" id="A0A7K0FK99"/>
<evidence type="ECO:0008006" key="4">
    <source>
        <dbReference type="Google" id="ProtNLM"/>
    </source>
</evidence>
<evidence type="ECO:0000313" key="2">
    <source>
        <dbReference type="EMBL" id="MRX46343.1"/>
    </source>
</evidence>
<name>A0A7K0FK99_9SPHI</name>
<feature type="compositionally biased region" description="Low complexity" evidence="1">
    <location>
        <begin position="283"/>
        <end position="324"/>
    </location>
</feature>
<reference evidence="2 3" key="1">
    <citation type="submission" date="2019-11" db="EMBL/GenBank/DDBJ databases">
        <authorList>
            <person name="Cheng Q."/>
            <person name="Yang Z."/>
        </authorList>
    </citation>
    <scope>NUCLEOTIDE SEQUENCE [LARGE SCALE GENOMIC DNA]</scope>
    <source>
        <strain evidence="2 3">HX-22-1</strain>
    </source>
</reference>
<dbReference type="RefSeq" id="WP_154286450.1">
    <property type="nucleotide sequence ID" value="NZ_WKJI01000001.1"/>
</dbReference>
<sequence length="485" mass="53594">MPITSQIEVSKLKLDLKNFRTVPQKKEIDAIKAMISIKPDRFYAVMESIIEDGYLLTENIIVLNDGTDNIVKEGNRRIAALKLIHGLYKLSDFGLPTSITDSINKIDAKWKAENLKVPCTVFSIKEVDKVDRVVTLAHGKGEKASRDPWNSVARARHNRDVKGAYEHGLDLLEKYLKKGANLNNQQRERWGGEYPLTVLDEALRKSFARLGFANVADLVKKYPLNNKLAELENILLEIGLEQIKFETIRNIQLDFPTNYGIPPIIVPPTIPPVVPPVNMTQTVVTGTSTNTPQPNQTNTNNQNTSTNPTPTTTVNNANTSTTPTTPAPTSPKAVAVNDPKYVASLLKKFTPRGTNRQKVVTLRDELRKLKIADNPIAFCFILRSMFEISGKAYSADHGLSMTKTGGKDKTLVEVLSGITSHLTNNNSNKAMVKVLHGAMTELGKPDGLLSVTSMNNLVHSPIFTIAPSDLCNVFSNIYPLLEAMN</sequence>
<keyword evidence="3" id="KW-1185">Reference proteome</keyword>